<keyword evidence="8" id="KW-0902">Two-component regulatory system</keyword>
<keyword evidence="3" id="KW-0963">Cytoplasm</keyword>
<dbReference type="eggNOG" id="COG2204">
    <property type="taxonomic scope" value="Bacteria"/>
</dbReference>
<evidence type="ECO:0000256" key="2">
    <source>
        <dbReference type="ARBA" id="ARBA00019059"/>
    </source>
</evidence>
<comment type="function">
    <text evidence="16">Member of the two-component regulatory system NtrB/NtrC, which controls expression of the nitrogen-regulated (ntr) genes in response to nitrogen limitation. Phosphorylated NtrC binds directly to DNA and stimulates the formation of open promoter-sigma54-RNA polymerase complexes.</text>
</comment>
<keyword evidence="6" id="KW-0547">Nucleotide-binding</keyword>
<evidence type="ECO:0000256" key="5">
    <source>
        <dbReference type="ARBA" id="ARBA00022553"/>
    </source>
</evidence>
<dbReference type="InterPro" id="IPR058031">
    <property type="entry name" value="AAA_lid_NorR"/>
</dbReference>
<dbReference type="PANTHER" id="PTHR32071:SF95">
    <property type="entry name" value="DNA-BINDING TRANSCRIPTIONAL REGULATOR NTRC"/>
    <property type="match status" value="1"/>
</dbReference>
<evidence type="ECO:0000256" key="13">
    <source>
        <dbReference type="ARBA" id="ARBA00023231"/>
    </source>
</evidence>
<feature type="domain" description="Response regulatory" evidence="19">
    <location>
        <begin position="4"/>
        <end position="118"/>
    </location>
</feature>
<evidence type="ECO:0000313" key="21">
    <source>
        <dbReference type="EMBL" id="SFA51236.1"/>
    </source>
</evidence>
<gene>
    <name evidence="20" type="ORF">IT41_09030</name>
    <name evidence="21" type="ORF">SAMN04487972_10886</name>
</gene>
<keyword evidence="22" id="KW-1185">Reference proteome</keyword>
<dbReference type="RefSeq" id="WP_036740324.1">
    <property type="nucleotide sequence ID" value="NZ_FOJO01000008.1"/>
</dbReference>
<evidence type="ECO:0000256" key="17">
    <source>
        <dbReference type="PROSITE-ProRule" id="PRU00169"/>
    </source>
</evidence>
<dbReference type="PROSITE" id="PS50045">
    <property type="entry name" value="SIGMA54_INTERACT_4"/>
    <property type="match status" value="1"/>
</dbReference>
<dbReference type="Gene3D" id="1.10.8.60">
    <property type="match status" value="1"/>
</dbReference>
<dbReference type="InterPro" id="IPR025944">
    <property type="entry name" value="Sigma_54_int_dom_CS"/>
</dbReference>
<evidence type="ECO:0000256" key="8">
    <source>
        <dbReference type="ARBA" id="ARBA00023012"/>
    </source>
</evidence>
<comment type="subcellular location">
    <subcellularLocation>
        <location evidence="1">Cytoplasm</location>
    </subcellularLocation>
</comment>
<dbReference type="Gene3D" id="3.40.50.2300">
    <property type="match status" value="1"/>
</dbReference>
<dbReference type="InterPro" id="IPR002197">
    <property type="entry name" value="HTH_Fis"/>
</dbReference>
<reference evidence="20 22" key="1">
    <citation type="submission" date="2014-09" db="EMBL/GenBank/DDBJ databases">
        <authorList>
            <person name="McGinnis J.M."/>
            <person name="Wolfgang W.J."/>
        </authorList>
    </citation>
    <scope>NUCLEOTIDE SEQUENCE [LARGE SCALE GENOMIC DNA]</scope>
    <source>
        <strain evidence="20 22">JCM 14014</strain>
    </source>
</reference>
<dbReference type="OrthoDB" id="9802388at2"/>
<evidence type="ECO:0000313" key="20">
    <source>
        <dbReference type="EMBL" id="KGJ04793.1"/>
    </source>
</evidence>
<dbReference type="InterPro" id="IPR003593">
    <property type="entry name" value="AAA+_ATPase"/>
</dbReference>
<keyword evidence="9" id="KW-0805">Transcription regulation</keyword>
<evidence type="ECO:0000256" key="15">
    <source>
        <dbReference type="ARBA" id="ARBA00031910"/>
    </source>
</evidence>
<dbReference type="Gene3D" id="3.40.50.300">
    <property type="entry name" value="P-loop containing nucleotide triphosphate hydrolases"/>
    <property type="match status" value="1"/>
</dbReference>
<dbReference type="Pfam" id="PF02954">
    <property type="entry name" value="HTH_8"/>
    <property type="match status" value="1"/>
</dbReference>
<dbReference type="CDD" id="cd00009">
    <property type="entry name" value="AAA"/>
    <property type="match status" value="1"/>
</dbReference>
<keyword evidence="5 17" id="KW-0597">Phosphoprotein</keyword>
<evidence type="ECO:0000256" key="7">
    <source>
        <dbReference type="ARBA" id="ARBA00022840"/>
    </source>
</evidence>
<evidence type="ECO:0000256" key="16">
    <source>
        <dbReference type="ARBA" id="ARBA00043886"/>
    </source>
</evidence>
<dbReference type="Pfam" id="PF00072">
    <property type="entry name" value="Response_reg"/>
    <property type="match status" value="1"/>
</dbReference>
<keyword evidence="7" id="KW-0067">ATP-binding</keyword>
<evidence type="ECO:0000259" key="19">
    <source>
        <dbReference type="PROSITE" id="PS50110"/>
    </source>
</evidence>
<sequence>MDGTVLIADDDRTIRTVLTQALTRAGCRVHATGALAQLLRWVEEGRGDLVITDVMMPDGNGLDLIPAIRKARPDLPVIVISAQNTIVTAIRATEAEAFDYLPKPFDLPDLMTRAGQALSRRLRRGDIAPASSGVAAGDAPATEGADPALPLIGHAPAMQGLFRMVARMLNADLPVLIAGEAGVGKTVVARSFHDLSDRREAGFITLTSADLSEEAVQRAGERARGGTLLIEDPPGFDMAAQARLIGMIEAWESGPLRSQMPRIVSTTGPDPAGDLAAGRLRADLYYRLAGATITVPPLRARVDDILPLARHLLARAAMHGLPSRRLSDEAAALIRAYPFPGNVRELENTMRRLALTSAGEEITGAELLAVLPDARLVPATPGAGPARHAGAAKTGGATPQPVAAAMAGLPPGETANMRLAQSVEMHLQRYFDLHGDQLPPPGLYDRILREIEKPLLEIALDATGGNQLRCADLLGINRNTLRKKLTDLNIEVTRRRKLM</sequence>
<dbReference type="PROSITE" id="PS50110">
    <property type="entry name" value="RESPONSE_REGULATORY"/>
    <property type="match status" value="1"/>
</dbReference>
<evidence type="ECO:0000256" key="10">
    <source>
        <dbReference type="ARBA" id="ARBA00023125"/>
    </source>
</evidence>
<dbReference type="GO" id="GO:0043565">
    <property type="term" value="F:sequence-specific DNA binding"/>
    <property type="evidence" value="ECO:0007669"/>
    <property type="project" value="InterPro"/>
</dbReference>
<evidence type="ECO:0000256" key="12">
    <source>
        <dbReference type="ARBA" id="ARBA00023163"/>
    </source>
</evidence>
<dbReference type="PRINTS" id="PR01590">
    <property type="entry name" value="HTHFIS"/>
</dbReference>
<feature type="domain" description="Sigma-54 factor interaction" evidence="18">
    <location>
        <begin position="151"/>
        <end position="355"/>
    </location>
</feature>
<evidence type="ECO:0000256" key="11">
    <source>
        <dbReference type="ARBA" id="ARBA00023159"/>
    </source>
</evidence>
<evidence type="ECO:0000313" key="22">
    <source>
        <dbReference type="Proteomes" id="UP000029846"/>
    </source>
</evidence>
<organism evidence="20 22">
    <name type="scientific">Paracoccus halophilus</name>
    <dbReference type="NCBI Taxonomy" id="376733"/>
    <lineage>
        <taxon>Bacteria</taxon>
        <taxon>Pseudomonadati</taxon>
        <taxon>Pseudomonadota</taxon>
        <taxon>Alphaproteobacteria</taxon>
        <taxon>Rhodobacterales</taxon>
        <taxon>Paracoccaceae</taxon>
        <taxon>Paracoccus</taxon>
    </lineage>
</organism>
<keyword evidence="11" id="KW-0010">Activator</keyword>
<reference evidence="21 23" key="3">
    <citation type="submission" date="2016-10" db="EMBL/GenBank/DDBJ databases">
        <authorList>
            <person name="de Groot N.N."/>
        </authorList>
    </citation>
    <scope>NUCLEOTIDE SEQUENCE [LARGE SCALE GENOMIC DNA]</scope>
    <source>
        <strain evidence="21 23">CGMCC 1.6117</strain>
    </source>
</reference>
<dbReference type="AlphaFoldDB" id="A0A099F3D8"/>
<keyword evidence="13" id="KW-0535">Nitrogen fixation</keyword>
<proteinExistence type="predicted"/>
<dbReference type="InterPro" id="IPR001789">
    <property type="entry name" value="Sig_transdc_resp-reg_receiver"/>
</dbReference>
<reference evidence="20 22" key="2">
    <citation type="submission" date="2014-10" db="EMBL/GenBank/DDBJ databases">
        <title>Paracoccus sanguinis sp. nov., isolated from clinical specimens of New York State patients.</title>
        <authorList>
            <person name="Mingle L.A."/>
            <person name="Cole J.A."/>
            <person name="Lapierre P."/>
            <person name="Musser K.A."/>
        </authorList>
    </citation>
    <scope>NUCLEOTIDE SEQUENCE [LARGE SCALE GENOMIC DNA]</scope>
    <source>
        <strain evidence="20 22">JCM 14014</strain>
    </source>
</reference>
<dbReference type="Pfam" id="PF14532">
    <property type="entry name" value="Sigma54_activ_2"/>
    <property type="match status" value="1"/>
</dbReference>
<name>A0A099F3D8_9RHOB</name>
<dbReference type="Pfam" id="PF25601">
    <property type="entry name" value="AAA_lid_14"/>
    <property type="match status" value="1"/>
</dbReference>
<dbReference type="STRING" id="376733.SAMN04487972_10886"/>
<evidence type="ECO:0000259" key="18">
    <source>
        <dbReference type="PROSITE" id="PS50045"/>
    </source>
</evidence>
<dbReference type="SUPFAM" id="SSF46689">
    <property type="entry name" value="Homeodomain-like"/>
    <property type="match status" value="1"/>
</dbReference>
<dbReference type="GO" id="GO:0006355">
    <property type="term" value="P:regulation of DNA-templated transcription"/>
    <property type="evidence" value="ECO:0007669"/>
    <property type="project" value="InterPro"/>
</dbReference>
<dbReference type="EMBL" id="FOJO01000008">
    <property type="protein sequence ID" value="SFA51236.1"/>
    <property type="molecule type" value="Genomic_DNA"/>
</dbReference>
<dbReference type="GO" id="GO:0005524">
    <property type="term" value="F:ATP binding"/>
    <property type="evidence" value="ECO:0007669"/>
    <property type="project" value="UniProtKB-KW"/>
</dbReference>
<dbReference type="InterPro" id="IPR027417">
    <property type="entry name" value="P-loop_NTPase"/>
</dbReference>
<dbReference type="SUPFAM" id="SSF52172">
    <property type="entry name" value="CheY-like"/>
    <property type="match status" value="1"/>
</dbReference>
<protein>
    <recommendedName>
        <fullName evidence="2">DNA-binding transcriptional regulator NtrC</fullName>
    </recommendedName>
    <alternativeName>
        <fullName evidence="14">Nitrogen regulation protein NR(I)</fullName>
    </alternativeName>
    <alternativeName>
        <fullName evidence="15">Nitrogen regulator I</fullName>
    </alternativeName>
</protein>
<dbReference type="SUPFAM" id="SSF52540">
    <property type="entry name" value="P-loop containing nucleoside triphosphate hydrolases"/>
    <property type="match status" value="1"/>
</dbReference>
<dbReference type="GO" id="GO:0000160">
    <property type="term" value="P:phosphorelay signal transduction system"/>
    <property type="evidence" value="ECO:0007669"/>
    <property type="project" value="UniProtKB-KW"/>
</dbReference>
<dbReference type="InterPro" id="IPR011006">
    <property type="entry name" value="CheY-like_superfamily"/>
</dbReference>
<dbReference type="Proteomes" id="UP000029846">
    <property type="component" value="Unassembled WGS sequence"/>
</dbReference>
<dbReference type="SMART" id="SM00382">
    <property type="entry name" value="AAA"/>
    <property type="match status" value="1"/>
</dbReference>
<dbReference type="PROSITE" id="PS00688">
    <property type="entry name" value="SIGMA54_INTERACT_3"/>
    <property type="match status" value="1"/>
</dbReference>
<dbReference type="InterPro" id="IPR009057">
    <property type="entry name" value="Homeodomain-like_sf"/>
</dbReference>
<dbReference type="EMBL" id="JRKN01000009">
    <property type="protein sequence ID" value="KGJ04793.1"/>
    <property type="molecule type" value="Genomic_DNA"/>
</dbReference>
<feature type="modified residue" description="4-aspartylphosphate" evidence="17">
    <location>
        <position position="53"/>
    </location>
</feature>
<evidence type="ECO:0000256" key="6">
    <source>
        <dbReference type="ARBA" id="ARBA00022741"/>
    </source>
</evidence>
<keyword evidence="12" id="KW-0804">Transcription</keyword>
<keyword evidence="10" id="KW-0238">DNA-binding</keyword>
<evidence type="ECO:0000256" key="14">
    <source>
        <dbReference type="ARBA" id="ARBA00029881"/>
    </source>
</evidence>
<evidence type="ECO:0000313" key="23">
    <source>
        <dbReference type="Proteomes" id="UP000182312"/>
    </source>
</evidence>
<evidence type="ECO:0000256" key="4">
    <source>
        <dbReference type="ARBA" id="ARBA00022491"/>
    </source>
</evidence>
<dbReference type="Proteomes" id="UP000182312">
    <property type="component" value="Unassembled WGS sequence"/>
</dbReference>
<evidence type="ECO:0000256" key="9">
    <source>
        <dbReference type="ARBA" id="ARBA00023015"/>
    </source>
</evidence>
<dbReference type="PANTHER" id="PTHR32071">
    <property type="entry name" value="TRANSCRIPTIONAL REGULATORY PROTEIN"/>
    <property type="match status" value="1"/>
</dbReference>
<accession>A0A099F3D8</accession>
<dbReference type="Gene3D" id="1.10.10.60">
    <property type="entry name" value="Homeodomain-like"/>
    <property type="match status" value="1"/>
</dbReference>
<dbReference type="SMART" id="SM00448">
    <property type="entry name" value="REC"/>
    <property type="match status" value="1"/>
</dbReference>
<keyword evidence="4" id="KW-0678">Repressor</keyword>
<dbReference type="GO" id="GO:0005737">
    <property type="term" value="C:cytoplasm"/>
    <property type="evidence" value="ECO:0007669"/>
    <property type="project" value="UniProtKB-SubCell"/>
</dbReference>
<evidence type="ECO:0000256" key="1">
    <source>
        <dbReference type="ARBA" id="ARBA00004496"/>
    </source>
</evidence>
<dbReference type="InterPro" id="IPR002078">
    <property type="entry name" value="Sigma_54_int"/>
</dbReference>
<evidence type="ECO:0000256" key="3">
    <source>
        <dbReference type="ARBA" id="ARBA00022490"/>
    </source>
</evidence>